<keyword evidence="7" id="KW-1185">Reference proteome</keyword>
<dbReference type="PANTHER" id="PTHR12220">
    <property type="entry name" value="50S/60S RIBOSOMAL PROTEIN L16"/>
    <property type="match status" value="1"/>
</dbReference>
<dbReference type="GO" id="GO:0005762">
    <property type="term" value="C:mitochondrial large ribosomal subunit"/>
    <property type="evidence" value="ECO:0007669"/>
    <property type="project" value="TreeGrafter"/>
</dbReference>
<comment type="similarity">
    <text evidence="1">Belongs to the universal ribosomal protein uL16 family.</text>
</comment>
<evidence type="ECO:0000256" key="4">
    <source>
        <dbReference type="ARBA" id="ARBA00035302"/>
    </source>
</evidence>
<dbReference type="GO" id="GO:0032543">
    <property type="term" value="P:mitochondrial translation"/>
    <property type="evidence" value="ECO:0007669"/>
    <property type="project" value="TreeGrafter"/>
</dbReference>
<proteinExistence type="inferred from homology"/>
<dbReference type="Gene3D" id="3.90.1170.10">
    <property type="entry name" value="Ribosomal protein L10e/L16"/>
    <property type="match status" value="1"/>
</dbReference>
<dbReference type="CDD" id="cd01433">
    <property type="entry name" value="Ribosomal_L16_L10e"/>
    <property type="match status" value="1"/>
</dbReference>
<dbReference type="SUPFAM" id="SSF54686">
    <property type="entry name" value="Ribosomal protein L16p/L10e"/>
    <property type="match status" value="1"/>
</dbReference>
<evidence type="ECO:0000256" key="1">
    <source>
        <dbReference type="ARBA" id="ARBA00008931"/>
    </source>
</evidence>
<evidence type="ECO:0000313" key="7">
    <source>
        <dbReference type="Proteomes" id="UP000639338"/>
    </source>
</evidence>
<organism evidence="6 7">
    <name type="scientific">Aphidius gifuensis</name>
    <name type="common">Parasitoid wasp</name>
    <dbReference type="NCBI Taxonomy" id="684658"/>
    <lineage>
        <taxon>Eukaryota</taxon>
        <taxon>Metazoa</taxon>
        <taxon>Ecdysozoa</taxon>
        <taxon>Arthropoda</taxon>
        <taxon>Hexapoda</taxon>
        <taxon>Insecta</taxon>
        <taxon>Pterygota</taxon>
        <taxon>Neoptera</taxon>
        <taxon>Endopterygota</taxon>
        <taxon>Hymenoptera</taxon>
        <taxon>Apocrita</taxon>
        <taxon>Ichneumonoidea</taxon>
        <taxon>Braconidae</taxon>
        <taxon>Aphidiinae</taxon>
        <taxon>Aphidius</taxon>
    </lineage>
</organism>
<evidence type="ECO:0000313" key="6">
    <source>
        <dbReference type="EMBL" id="KAF7994584.1"/>
    </source>
</evidence>
<reference evidence="6 7" key="1">
    <citation type="submission" date="2020-08" db="EMBL/GenBank/DDBJ databases">
        <title>Aphidius gifuensis genome sequencing and assembly.</title>
        <authorList>
            <person name="Du Z."/>
        </authorList>
    </citation>
    <scope>NUCLEOTIDE SEQUENCE [LARGE SCALE GENOMIC DNA]</scope>
    <source>
        <strain evidence="6">YNYX2018</strain>
        <tissue evidence="6">Adults</tissue>
    </source>
</reference>
<dbReference type="PANTHER" id="PTHR12220:SF13">
    <property type="entry name" value="LARGE RIBOSOMAL SUBUNIT PROTEIN UL16M"/>
    <property type="match status" value="1"/>
</dbReference>
<dbReference type="InterPro" id="IPR047873">
    <property type="entry name" value="Ribosomal_uL16"/>
</dbReference>
<dbReference type="InterPro" id="IPR000114">
    <property type="entry name" value="Ribosomal_uL16_bact-type"/>
</dbReference>
<dbReference type="GO" id="GO:0019843">
    <property type="term" value="F:rRNA binding"/>
    <property type="evidence" value="ECO:0007669"/>
    <property type="project" value="InterPro"/>
</dbReference>
<evidence type="ECO:0000256" key="5">
    <source>
        <dbReference type="ARBA" id="ARBA00035440"/>
    </source>
</evidence>
<keyword evidence="2" id="KW-0689">Ribosomal protein</keyword>
<keyword evidence="3" id="KW-0687">Ribonucleoprotein</keyword>
<comment type="caution">
    <text evidence="6">The sequence shown here is derived from an EMBL/GenBank/DDBJ whole genome shotgun (WGS) entry which is preliminary data.</text>
</comment>
<dbReference type="InterPro" id="IPR016180">
    <property type="entry name" value="Ribosomal_uL16_dom"/>
</dbReference>
<dbReference type="OrthoDB" id="268521at2759"/>
<dbReference type="GO" id="GO:0003735">
    <property type="term" value="F:structural constituent of ribosome"/>
    <property type="evidence" value="ECO:0007669"/>
    <property type="project" value="InterPro"/>
</dbReference>
<dbReference type="Pfam" id="PF00252">
    <property type="entry name" value="Ribosomal_L16"/>
    <property type="match status" value="1"/>
</dbReference>
<dbReference type="EMBL" id="JACMRX010000002">
    <property type="protein sequence ID" value="KAF7994584.1"/>
    <property type="molecule type" value="Genomic_DNA"/>
</dbReference>
<name>A0A834Y0C1_APHGI</name>
<protein>
    <recommendedName>
        <fullName evidence="4">Large ribosomal subunit protein uL16m</fullName>
    </recommendedName>
    <alternativeName>
        <fullName evidence="5">39S ribosomal protein L16, mitochondrial</fullName>
    </alternativeName>
</protein>
<dbReference type="Proteomes" id="UP000639338">
    <property type="component" value="Unassembled WGS sequence"/>
</dbReference>
<evidence type="ECO:0000256" key="3">
    <source>
        <dbReference type="ARBA" id="ARBA00023274"/>
    </source>
</evidence>
<dbReference type="AlphaFoldDB" id="A0A834Y0C1"/>
<accession>A0A834Y0C1</accession>
<dbReference type="InterPro" id="IPR036920">
    <property type="entry name" value="Ribosomal_uL16_sf"/>
</dbReference>
<gene>
    <name evidence="6" type="ORF">HCN44_004056</name>
</gene>
<sequence length="227" mass="26454">MAVSFNQLAGLKRFDPPPKYPDIELPERRRLTVLPKVPQYPPSLRPHKMQKKLRFMRGPEPHHTTFIHKQFGIVATGGGRLKQQHFEMVRMFFLRHLPFDKTVFAIWRVDAPWQPVTKKGQGQRMGGGKGPIDHYVTPVKAGRVIVEVGGHAEYQEVKKILENVAARLPFDAVATTHEQMMEDRKKEQWLEENNKNPWTFKYIIQNNLCGVNNWISPVDKLYFGKYR</sequence>
<evidence type="ECO:0000256" key="2">
    <source>
        <dbReference type="ARBA" id="ARBA00022980"/>
    </source>
</evidence>